<comment type="function">
    <text evidence="6">ppGpp hydrolyzing enzyme involved in starvation response.</text>
</comment>
<sequence length="205" mass="23011">MGAHSFLFGLAVGSLASYFLLRGQAWVKDKEVLSRVLFAADFAAKKHKDQRRKDPEATPYVNHPIGVALSLVEEGGVTDCRCLVSALLHDTVEDTDTTFEEIEKAFGSEVRHCVQELTDDKTLPAAERKLRAIQSAPTKSLAAKTVKMADLLYNLRDIQRVIPHEWDQHRALAYFDWAEKVYCGLRGTNSGLERELDQVIKQRLG</sequence>
<evidence type="ECO:0000256" key="6">
    <source>
        <dbReference type="ARBA" id="ARBA00037781"/>
    </source>
</evidence>
<accession>A0A7S1XDG7</accession>
<keyword evidence="2" id="KW-0479">Metal-binding</keyword>
<evidence type="ECO:0000256" key="11">
    <source>
        <dbReference type="ARBA" id="ARBA00047968"/>
    </source>
</evidence>
<dbReference type="PANTHER" id="PTHR46246">
    <property type="entry name" value="GUANOSINE-3',5'-BIS(DIPHOSPHATE) 3'-PYROPHOSPHOHYDROLASE MESH1"/>
    <property type="match status" value="1"/>
</dbReference>
<evidence type="ECO:0000256" key="8">
    <source>
        <dbReference type="ARBA" id="ARBA00040793"/>
    </source>
</evidence>
<reference evidence="13" key="1">
    <citation type="submission" date="2021-01" db="EMBL/GenBank/DDBJ databases">
        <authorList>
            <person name="Corre E."/>
            <person name="Pelletier E."/>
            <person name="Niang G."/>
            <person name="Scheremetjew M."/>
            <person name="Finn R."/>
            <person name="Kale V."/>
            <person name="Holt S."/>
            <person name="Cochrane G."/>
            <person name="Meng A."/>
            <person name="Brown T."/>
            <person name="Cohen L."/>
        </authorList>
    </citation>
    <scope>NUCLEOTIDE SEQUENCE</scope>
    <source>
        <strain evidence="13">SAG 36.94</strain>
    </source>
</reference>
<feature type="chain" id="PRO_5030605927" description="Guanosine-3',5'-bis(diphosphate) 3'-pyrophosphohydrolase MESH1" evidence="12">
    <location>
        <begin position="17"/>
        <end position="205"/>
    </location>
</feature>
<dbReference type="FunFam" id="1.10.3210.10:FF:000012">
    <property type="entry name" value="HD domain containing 3"/>
    <property type="match status" value="1"/>
</dbReference>
<dbReference type="EC" id="3.1.7.2" evidence="5"/>
<evidence type="ECO:0000256" key="4">
    <source>
        <dbReference type="ARBA" id="ARBA00023211"/>
    </source>
</evidence>
<dbReference type="Gene3D" id="1.10.3210.10">
    <property type="entry name" value="Hypothetical protein af1432"/>
    <property type="match status" value="1"/>
</dbReference>
<evidence type="ECO:0000256" key="10">
    <source>
        <dbReference type="ARBA" id="ARBA00041770"/>
    </source>
</evidence>
<feature type="signal peptide" evidence="12">
    <location>
        <begin position="1"/>
        <end position="16"/>
    </location>
</feature>
<evidence type="ECO:0000256" key="9">
    <source>
        <dbReference type="ARBA" id="ARBA00041464"/>
    </source>
</evidence>
<gene>
    <name evidence="13" type="ORF">CCAE0312_LOCUS2688</name>
</gene>
<evidence type="ECO:0000256" key="5">
    <source>
        <dbReference type="ARBA" id="ARBA00024387"/>
    </source>
</evidence>
<evidence type="ECO:0000256" key="12">
    <source>
        <dbReference type="SAM" id="SignalP"/>
    </source>
</evidence>
<dbReference type="GO" id="GO:0008893">
    <property type="term" value="F:guanosine-3',5'-bis(diphosphate) 3'-diphosphatase activity"/>
    <property type="evidence" value="ECO:0007669"/>
    <property type="project" value="UniProtKB-EC"/>
</dbReference>
<name>A0A7S1XDG7_9RHOD</name>
<dbReference type="SUPFAM" id="SSF109604">
    <property type="entry name" value="HD-domain/PDEase-like"/>
    <property type="match status" value="1"/>
</dbReference>
<keyword evidence="12" id="KW-0732">Signal</keyword>
<evidence type="ECO:0000256" key="3">
    <source>
        <dbReference type="ARBA" id="ARBA00022801"/>
    </source>
</evidence>
<protein>
    <recommendedName>
        <fullName evidence="8">Guanosine-3',5'-bis(diphosphate) 3'-pyrophosphohydrolase MESH1</fullName>
        <ecNumber evidence="5">3.1.7.2</ecNumber>
    </recommendedName>
    <alternativeName>
        <fullName evidence="9">Metazoan SpoT homolog 1</fullName>
    </alternativeName>
    <alternativeName>
        <fullName evidence="10">Penta-phosphate guanosine-3'-pyrophosphohydrolase</fullName>
    </alternativeName>
</protein>
<dbReference type="InterPro" id="IPR052194">
    <property type="entry name" value="MESH1"/>
</dbReference>
<evidence type="ECO:0000256" key="7">
    <source>
        <dbReference type="ARBA" id="ARBA00038354"/>
    </source>
</evidence>
<proteinExistence type="inferred from homology"/>
<keyword evidence="4" id="KW-0464">Manganese</keyword>
<comment type="catalytic activity">
    <reaction evidence="11">
        <text>guanosine 3',5'-bis(diphosphate) + H2O = GDP + diphosphate + H(+)</text>
        <dbReference type="Rhea" id="RHEA:14253"/>
        <dbReference type="ChEBI" id="CHEBI:15377"/>
        <dbReference type="ChEBI" id="CHEBI:15378"/>
        <dbReference type="ChEBI" id="CHEBI:33019"/>
        <dbReference type="ChEBI" id="CHEBI:58189"/>
        <dbReference type="ChEBI" id="CHEBI:77828"/>
        <dbReference type="EC" id="3.1.7.2"/>
    </reaction>
</comment>
<dbReference type="Pfam" id="PF13328">
    <property type="entry name" value="HD_4"/>
    <property type="match status" value="1"/>
</dbReference>
<comment type="cofactor">
    <cofactor evidence="1">
        <name>Mn(2+)</name>
        <dbReference type="ChEBI" id="CHEBI:29035"/>
    </cofactor>
</comment>
<dbReference type="PANTHER" id="PTHR46246:SF1">
    <property type="entry name" value="GUANOSINE-3',5'-BIS(DIPHOSPHATE) 3'-PYROPHOSPHOHYDROLASE MESH1"/>
    <property type="match status" value="1"/>
</dbReference>
<keyword evidence="3" id="KW-0378">Hydrolase</keyword>
<dbReference type="EMBL" id="HBGH01004903">
    <property type="protein sequence ID" value="CAD9230635.1"/>
    <property type="molecule type" value="Transcribed_RNA"/>
</dbReference>
<evidence type="ECO:0000313" key="13">
    <source>
        <dbReference type="EMBL" id="CAD9230635.1"/>
    </source>
</evidence>
<evidence type="ECO:0000256" key="1">
    <source>
        <dbReference type="ARBA" id="ARBA00001936"/>
    </source>
</evidence>
<dbReference type="AlphaFoldDB" id="A0A7S1XDG7"/>
<dbReference type="GO" id="GO:0046872">
    <property type="term" value="F:metal ion binding"/>
    <property type="evidence" value="ECO:0007669"/>
    <property type="project" value="UniProtKB-KW"/>
</dbReference>
<comment type="similarity">
    <text evidence="7">Belongs to the MESH1 family.</text>
</comment>
<organism evidence="13">
    <name type="scientific">Compsopogon caeruleus</name>
    <dbReference type="NCBI Taxonomy" id="31354"/>
    <lineage>
        <taxon>Eukaryota</taxon>
        <taxon>Rhodophyta</taxon>
        <taxon>Compsopogonophyceae</taxon>
        <taxon>Compsopogonales</taxon>
        <taxon>Compsopogonaceae</taxon>
        <taxon>Compsopogon</taxon>
    </lineage>
</organism>
<evidence type="ECO:0000256" key="2">
    <source>
        <dbReference type="ARBA" id="ARBA00022723"/>
    </source>
</evidence>